<comment type="subcellular location">
    <subcellularLocation>
        <location evidence="1">Periplasm</location>
    </subcellularLocation>
</comment>
<dbReference type="AlphaFoldDB" id="A0A5B8FGU2"/>
<dbReference type="SUPFAM" id="SSF53850">
    <property type="entry name" value="Periplasmic binding protein-like II"/>
    <property type="match status" value="1"/>
</dbReference>
<dbReference type="RefSeq" id="WP_138577863.1">
    <property type="nucleotide sequence ID" value="NZ_CP040818.1"/>
</dbReference>
<dbReference type="KEGG" id="ppru:FDP22_06125"/>
<feature type="signal peptide" evidence="3">
    <location>
        <begin position="1"/>
        <end position="22"/>
    </location>
</feature>
<gene>
    <name evidence="5" type="ORF">FDP22_06125</name>
</gene>
<name>A0A5B8FGU2_9RHOB</name>
<dbReference type="GO" id="GO:1904680">
    <property type="term" value="F:peptide transmembrane transporter activity"/>
    <property type="evidence" value="ECO:0007669"/>
    <property type="project" value="TreeGrafter"/>
</dbReference>
<dbReference type="CDD" id="cd08500">
    <property type="entry name" value="PBP2_NikA_DppA_OppA_like_4"/>
    <property type="match status" value="1"/>
</dbReference>
<dbReference type="EMBL" id="CP040818">
    <property type="protein sequence ID" value="QDL91397.1"/>
    <property type="molecule type" value="Genomic_DNA"/>
</dbReference>
<dbReference type="Proteomes" id="UP000305888">
    <property type="component" value="Chromosome"/>
</dbReference>
<keyword evidence="6" id="KW-1185">Reference proteome</keyword>
<organism evidence="5 6">
    <name type="scientific">Paroceanicella profunda</name>
    <dbReference type="NCBI Taxonomy" id="2579971"/>
    <lineage>
        <taxon>Bacteria</taxon>
        <taxon>Pseudomonadati</taxon>
        <taxon>Pseudomonadota</taxon>
        <taxon>Alphaproteobacteria</taxon>
        <taxon>Rhodobacterales</taxon>
        <taxon>Paracoccaceae</taxon>
        <taxon>Paroceanicella</taxon>
    </lineage>
</organism>
<dbReference type="PANTHER" id="PTHR30290">
    <property type="entry name" value="PERIPLASMIC BINDING COMPONENT OF ABC TRANSPORTER"/>
    <property type="match status" value="1"/>
</dbReference>
<dbReference type="Pfam" id="PF00496">
    <property type="entry name" value="SBP_bac_5"/>
    <property type="match status" value="1"/>
</dbReference>
<evidence type="ECO:0000256" key="2">
    <source>
        <dbReference type="ARBA" id="ARBA00005695"/>
    </source>
</evidence>
<dbReference type="GO" id="GO:0015833">
    <property type="term" value="P:peptide transport"/>
    <property type="evidence" value="ECO:0007669"/>
    <property type="project" value="TreeGrafter"/>
</dbReference>
<dbReference type="InterPro" id="IPR000914">
    <property type="entry name" value="SBP_5_dom"/>
</dbReference>
<dbReference type="PANTHER" id="PTHR30290:SF62">
    <property type="entry name" value="OLIGOPEPTIDE ABC TRANSPORTER, PERIPLASMIC OLIGOPEPTIDE-BINDING PROTEIN"/>
    <property type="match status" value="1"/>
</dbReference>
<sequence>MKRFIGLLFLLGLAMAAPPGQAAPALQETPLFAKDVAAGKLPPVAERVPEDPLVVDLAARGRSIGTQGGTLRTFITRPRDVRYMVVWGYARLVAYDDKYDLHPDLLRAVDNEDDRIYTFHLRRGHRWSDGAPFTTEDFRYFWEDVALNPDLSPGGPPEVMLVDGKPPKVTVIDEVTIRYEWDTPNPRFLPALAAARPPFIYRPAHYLSQFHAKYVDPATLEPLMAERKARNWAQLHNGLDNLYNNDNPDEPTLQPWVTVSAMNSQGYELTRNPYYHRIDAEGHQLPYIDHVELTIAAAGLIPQKVTLGEADLQVRSISFSDAPVLKQGEGRGKYHTWLWSTGYGSDIALYPNQNYNDPALRELFRTADFRRALSLGVRRTTINKTLYFGLAKEANVAPLRGSPFYDPALSAAWADHDAERANAMLDALGLGKRDGDGTRLLPDGKRLEIVIESAGERPEEADAIELLAEMWAEIGVKVIYRPLDRDILRNKVYSGQSMMPVWYGWNNGLPTPEAPPVDLAPVEQTNFSWPEWGQYTQSNGLAGEPPQTDVAKRLLELFHDWERTSQDKRRREIWEEMLRIQADEVFAIGLVSAAPQPAIVADTLRNVPEQAIYAWEPGAQLGVLRMDEFWFAP</sequence>
<evidence type="ECO:0000256" key="3">
    <source>
        <dbReference type="SAM" id="SignalP"/>
    </source>
</evidence>
<dbReference type="OrthoDB" id="9803988at2"/>
<accession>A0A5B8FGU2</accession>
<comment type="similarity">
    <text evidence="2">Belongs to the bacterial solute-binding protein 5 family.</text>
</comment>
<dbReference type="InterPro" id="IPR039424">
    <property type="entry name" value="SBP_5"/>
</dbReference>
<feature type="chain" id="PRO_5023028144" evidence="3">
    <location>
        <begin position="23"/>
        <end position="633"/>
    </location>
</feature>
<evidence type="ECO:0000313" key="5">
    <source>
        <dbReference type="EMBL" id="QDL91397.1"/>
    </source>
</evidence>
<feature type="domain" description="Solute-binding protein family 5" evidence="4">
    <location>
        <begin position="101"/>
        <end position="514"/>
    </location>
</feature>
<evidence type="ECO:0000256" key="1">
    <source>
        <dbReference type="ARBA" id="ARBA00004418"/>
    </source>
</evidence>
<evidence type="ECO:0000313" key="6">
    <source>
        <dbReference type="Proteomes" id="UP000305888"/>
    </source>
</evidence>
<keyword evidence="3" id="KW-0732">Signal</keyword>
<reference evidence="5 6" key="1">
    <citation type="submission" date="2019-06" db="EMBL/GenBank/DDBJ databases">
        <title>Genome sequence of Rhodobacteraceae bacterium D4M1.</title>
        <authorList>
            <person name="Cao J."/>
        </authorList>
    </citation>
    <scope>NUCLEOTIDE SEQUENCE [LARGE SCALE GENOMIC DNA]</scope>
    <source>
        <strain evidence="5 6">D4M1</strain>
    </source>
</reference>
<evidence type="ECO:0000259" key="4">
    <source>
        <dbReference type="Pfam" id="PF00496"/>
    </source>
</evidence>
<proteinExistence type="inferred from homology"/>
<dbReference type="Gene3D" id="3.40.190.10">
    <property type="entry name" value="Periplasmic binding protein-like II"/>
    <property type="match status" value="1"/>
</dbReference>
<dbReference type="Gene3D" id="3.10.105.10">
    <property type="entry name" value="Dipeptide-binding Protein, Domain 3"/>
    <property type="match status" value="1"/>
</dbReference>
<protein>
    <submittedName>
        <fullName evidence="5">ABC transporter substrate-binding protein</fullName>
    </submittedName>
</protein>